<name>A0A562L068_9GAMM</name>
<accession>A0A562L068</accession>
<dbReference type="AlphaFoldDB" id="A0A562L068"/>
<dbReference type="EMBL" id="VLKN01000006">
    <property type="protein sequence ID" value="TWI01027.1"/>
    <property type="molecule type" value="Genomic_DNA"/>
</dbReference>
<feature type="domain" description="ChrR-like cupin" evidence="2">
    <location>
        <begin position="13"/>
        <end position="95"/>
    </location>
</feature>
<protein>
    <submittedName>
        <fullName evidence="3">ChrR-like protein with cupin domain</fullName>
    </submittedName>
</protein>
<proteinExistence type="predicted"/>
<dbReference type="Gene3D" id="2.60.120.10">
    <property type="entry name" value="Jelly Rolls"/>
    <property type="match status" value="1"/>
</dbReference>
<evidence type="ECO:0000259" key="2">
    <source>
        <dbReference type="Pfam" id="PF12973"/>
    </source>
</evidence>
<evidence type="ECO:0000313" key="4">
    <source>
        <dbReference type="Proteomes" id="UP000315167"/>
    </source>
</evidence>
<dbReference type="Pfam" id="PF12973">
    <property type="entry name" value="Cupin_7"/>
    <property type="match status" value="1"/>
</dbReference>
<dbReference type="InterPro" id="IPR011051">
    <property type="entry name" value="RmlC_Cupin_sf"/>
</dbReference>
<gene>
    <name evidence="3" type="ORF">IP90_02649</name>
</gene>
<evidence type="ECO:0000313" key="3">
    <source>
        <dbReference type="EMBL" id="TWI01027.1"/>
    </source>
</evidence>
<dbReference type="Proteomes" id="UP000315167">
    <property type="component" value="Unassembled WGS sequence"/>
</dbReference>
<dbReference type="InterPro" id="IPR025979">
    <property type="entry name" value="ChrR-like_cupin_dom"/>
</dbReference>
<dbReference type="InterPro" id="IPR014710">
    <property type="entry name" value="RmlC-like_jellyroll"/>
</dbReference>
<reference evidence="3 4" key="1">
    <citation type="journal article" date="2015" name="Stand. Genomic Sci.">
        <title>Genomic Encyclopedia of Bacterial and Archaeal Type Strains, Phase III: the genomes of soil and plant-associated and newly described type strains.</title>
        <authorList>
            <person name="Whitman W.B."/>
            <person name="Woyke T."/>
            <person name="Klenk H.P."/>
            <person name="Zhou Y."/>
            <person name="Lilburn T.G."/>
            <person name="Beck B.J."/>
            <person name="De Vos P."/>
            <person name="Vandamme P."/>
            <person name="Eisen J.A."/>
            <person name="Garrity G."/>
            <person name="Hugenholtz P."/>
            <person name="Kyrpides N.C."/>
        </authorList>
    </citation>
    <scope>NUCLEOTIDE SEQUENCE [LARGE SCALE GENOMIC DNA]</scope>
    <source>
        <strain evidence="3 4">CGMCC 1.10821</strain>
    </source>
</reference>
<comment type="caution">
    <text evidence="3">The sequence shown here is derived from an EMBL/GenBank/DDBJ whole genome shotgun (WGS) entry which is preliminary data.</text>
</comment>
<keyword evidence="4" id="KW-1185">Reference proteome</keyword>
<evidence type="ECO:0000256" key="1">
    <source>
        <dbReference type="SAM" id="MobiDB-lite"/>
    </source>
</evidence>
<dbReference type="SUPFAM" id="SSF51182">
    <property type="entry name" value="RmlC-like cupins"/>
    <property type="match status" value="1"/>
</dbReference>
<feature type="region of interest" description="Disordered" evidence="1">
    <location>
        <begin position="116"/>
        <end position="137"/>
    </location>
</feature>
<organism evidence="3 4">
    <name type="scientific">Luteimonas cucumeris</name>
    <dbReference type="NCBI Taxonomy" id="985012"/>
    <lineage>
        <taxon>Bacteria</taxon>
        <taxon>Pseudomonadati</taxon>
        <taxon>Pseudomonadota</taxon>
        <taxon>Gammaproteobacteria</taxon>
        <taxon>Lysobacterales</taxon>
        <taxon>Lysobacteraceae</taxon>
        <taxon>Luteimonas</taxon>
    </lineage>
</organism>
<dbReference type="RefSeq" id="WP_144900134.1">
    <property type="nucleotide sequence ID" value="NZ_VLKN01000006.1"/>
</dbReference>
<dbReference type="OrthoDB" id="9801227at2"/>
<sequence>MTAIAGKVETLRTDRVPRIVVGDGCIRRDLPSVAGVRAWIVEMAPGSQWPHVDEHPHGEDVYVIEGEMIEGDSRFPAGTYLHFAPGSSHRPRTETGVRLIGWNPLGDARQHFLVDGNGQTEEFPDGPQQTVEYDEPE</sequence>